<keyword evidence="2" id="KW-1185">Reference proteome</keyword>
<proteinExistence type="predicted"/>
<dbReference type="Proteomes" id="UP000747542">
    <property type="component" value="Unassembled WGS sequence"/>
</dbReference>
<reference evidence="1" key="1">
    <citation type="journal article" date="2021" name="Sci. Adv.">
        <title>The American lobster genome reveals insights on longevity, neural, and immune adaptations.</title>
        <authorList>
            <person name="Polinski J.M."/>
            <person name="Zimin A.V."/>
            <person name="Clark K.F."/>
            <person name="Kohn A.B."/>
            <person name="Sadowski N."/>
            <person name="Timp W."/>
            <person name="Ptitsyn A."/>
            <person name="Khanna P."/>
            <person name="Romanova D.Y."/>
            <person name="Williams P."/>
            <person name="Greenwood S.J."/>
            <person name="Moroz L.L."/>
            <person name="Walt D.R."/>
            <person name="Bodnar A.G."/>
        </authorList>
    </citation>
    <scope>NUCLEOTIDE SEQUENCE</scope>
    <source>
        <strain evidence="1">GMGI-L3</strain>
    </source>
</reference>
<organism evidence="1 2">
    <name type="scientific">Homarus americanus</name>
    <name type="common">American lobster</name>
    <dbReference type="NCBI Taxonomy" id="6706"/>
    <lineage>
        <taxon>Eukaryota</taxon>
        <taxon>Metazoa</taxon>
        <taxon>Ecdysozoa</taxon>
        <taxon>Arthropoda</taxon>
        <taxon>Crustacea</taxon>
        <taxon>Multicrustacea</taxon>
        <taxon>Malacostraca</taxon>
        <taxon>Eumalacostraca</taxon>
        <taxon>Eucarida</taxon>
        <taxon>Decapoda</taxon>
        <taxon>Pleocyemata</taxon>
        <taxon>Astacidea</taxon>
        <taxon>Nephropoidea</taxon>
        <taxon>Nephropidae</taxon>
        <taxon>Homarus</taxon>
    </lineage>
</organism>
<dbReference type="AlphaFoldDB" id="A0A8J5TKS3"/>
<accession>A0A8J5TKS3</accession>
<dbReference type="EMBL" id="JAHLQT010007678">
    <property type="protein sequence ID" value="KAG7174273.1"/>
    <property type="molecule type" value="Genomic_DNA"/>
</dbReference>
<gene>
    <name evidence="1" type="ORF">Hamer_G003194</name>
</gene>
<name>A0A8J5TKS3_HOMAM</name>
<protein>
    <submittedName>
        <fullName evidence="1">Uncharacterized protein</fullName>
    </submittedName>
</protein>
<comment type="caution">
    <text evidence="1">The sequence shown here is derived from an EMBL/GenBank/DDBJ whole genome shotgun (WGS) entry which is preliminary data.</text>
</comment>
<sequence length="77" mass="8754">MAELPVKHPEVYREVKIPSIQISFAKDVRSLVNMMEGLRIPFEEKSTNLVALDAKEISGAVVVKTVRNVKRTSRKQF</sequence>
<evidence type="ECO:0000313" key="1">
    <source>
        <dbReference type="EMBL" id="KAG7174273.1"/>
    </source>
</evidence>
<evidence type="ECO:0000313" key="2">
    <source>
        <dbReference type="Proteomes" id="UP000747542"/>
    </source>
</evidence>